<dbReference type="Pfam" id="PF13302">
    <property type="entry name" value="Acetyltransf_3"/>
    <property type="match status" value="1"/>
</dbReference>
<evidence type="ECO:0000259" key="4">
    <source>
        <dbReference type="Pfam" id="PF13302"/>
    </source>
</evidence>
<sequence>MKTNCNTILIGSKVLLVPYYPHHVDKYHTWMSSSELQELTASEPLTLEEEYNMQQSWMMDEDKCTFIVLDKAAYEETSNEVTAMIGDTNVFLARDPGVGEIEIMIAEKEFRGHGKGKEAALMMLKYCVEHLNFKTFEAKIGDSNVASLNMFRQFQFEVVSKSVVFKETTLSVSVTENWRSWLRSKVSTYFVDNYETNKKYSK</sequence>
<dbReference type="PANTHER" id="PTHR13256">
    <property type="entry name" value="N-ACETYLTRANSFERASE 9"/>
    <property type="match status" value="1"/>
</dbReference>
<comment type="similarity">
    <text evidence="1">Belongs to the acetyltransferase family. GNAT subfamily.</text>
</comment>
<dbReference type="InterPro" id="IPR039135">
    <property type="entry name" value="NAT9-like"/>
</dbReference>
<dbReference type="GO" id="GO:0008080">
    <property type="term" value="F:N-acetyltransferase activity"/>
    <property type="evidence" value="ECO:0007669"/>
    <property type="project" value="InterPro"/>
</dbReference>
<accession>A0A2P2I4P7</accession>
<dbReference type="EMBL" id="IACF01003226">
    <property type="protein sequence ID" value="LAB68850.1"/>
    <property type="molecule type" value="mRNA"/>
</dbReference>
<dbReference type="AlphaFoldDB" id="A0A2P2I4P7"/>
<protein>
    <submittedName>
        <fullName evidence="5">N-acetyltransferase 9-like protein</fullName>
    </submittedName>
</protein>
<name>A0A2P2I4P7_9CRUS</name>
<dbReference type="InterPro" id="IPR000182">
    <property type="entry name" value="GNAT_dom"/>
</dbReference>
<organism evidence="5">
    <name type="scientific">Hirondellea gigas</name>
    <dbReference type="NCBI Taxonomy" id="1518452"/>
    <lineage>
        <taxon>Eukaryota</taxon>
        <taxon>Metazoa</taxon>
        <taxon>Ecdysozoa</taxon>
        <taxon>Arthropoda</taxon>
        <taxon>Crustacea</taxon>
        <taxon>Multicrustacea</taxon>
        <taxon>Malacostraca</taxon>
        <taxon>Eumalacostraca</taxon>
        <taxon>Peracarida</taxon>
        <taxon>Amphipoda</taxon>
        <taxon>Amphilochidea</taxon>
        <taxon>Lysianassida</taxon>
        <taxon>Lysianassidira</taxon>
        <taxon>Lysianassoidea</taxon>
        <taxon>Lysianassidae</taxon>
        <taxon>Hirondellea</taxon>
    </lineage>
</organism>
<evidence type="ECO:0000313" key="5">
    <source>
        <dbReference type="EMBL" id="LAB68850.1"/>
    </source>
</evidence>
<dbReference type="EMBL" id="IACT01003585">
    <property type="protein sequence ID" value="LAC22820.1"/>
    <property type="molecule type" value="mRNA"/>
</dbReference>
<keyword evidence="3" id="KW-0012">Acyltransferase</keyword>
<keyword evidence="2 5" id="KW-0808">Transferase</keyword>
<evidence type="ECO:0000256" key="2">
    <source>
        <dbReference type="ARBA" id="ARBA00022679"/>
    </source>
</evidence>
<dbReference type="PANTHER" id="PTHR13256:SF16">
    <property type="entry name" value="ALPHA_BETA-TUBULIN-N-ACETYLTRANSFERASE 9"/>
    <property type="match status" value="1"/>
</dbReference>
<evidence type="ECO:0000256" key="1">
    <source>
        <dbReference type="ARBA" id="ARBA00009342"/>
    </source>
</evidence>
<reference evidence="5" key="2">
    <citation type="journal article" date="2018" name="Biosci. Biotechnol. Biochem.">
        <title>Polysaccharide hydrolase of the hadal zone amphipods Hirondellea gigas.</title>
        <authorList>
            <person name="Kobayashi H."/>
            <person name="Nagahama T."/>
            <person name="Arai W."/>
            <person name="Sasagawa Y."/>
            <person name="Umeda M."/>
            <person name="Hayashi T."/>
            <person name="Nikaido I."/>
            <person name="Watanabe H."/>
            <person name="Oguri K."/>
            <person name="Kitazato H."/>
            <person name="Fujioka K."/>
            <person name="Kido Y."/>
            <person name="Takami H."/>
        </authorList>
    </citation>
    <scope>NUCLEOTIDE SEQUENCE</scope>
    <source>
        <tissue evidence="5">Whole body</tissue>
    </source>
</reference>
<dbReference type="InterPro" id="IPR016181">
    <property type="entry name" value="Acyl_CoA_acyltransferase"/>
</dbReference>
<evidence type="ECO:0000256" key="3">
    <source>
        <dbReference type="ARBA" id="ARBA00023315"/>
    </source>
</evidence>
<dbReference type="SUPFAM" id="SSF55729">
    <property type="entry name" value="Acyl-CoA N-acyltransferases (Nat)"/>
    <property type="match status" value="1"/>
</dbReference>
<feature type="domain" description="N-acetyltransferase" evidence="4">
    <location>
        <begin position="14"/>
        <end position="155"/>
    </location>
</feature>
<reference evidence="6" key="1">
    <citation type="submission" date="2017-11" db="EMBL/GenBank/DDBJ databases">
        <title>The sensing device of the deep-sea amphipod.</title>
        <authorList>
            <person name="Kobayashi H."/>
            <person name="Nagahama T."/>
            <person name="Arai W."/>
            <person name="Sasagawa Y."/>
            <person name="Umeda M."/>
            <person name="Hayashi T."/>
            <person name="Nikaido I."/>
            <person name="Watanabe H."/>
            <person name="Oguri K."/>
            <person name="Kitazato H."/>
            <person name="Fujioka K."/>
            <person name="Kido Y."/>
            <person name="Takami H."/>
        </authorList>
    </citation>
    <scope>NUCLEOTIDE SEQUENCE</scope>
    <source>
        <tissue evidence="6">Whole body</tissue>
    </source>
</reference>
<proteinExistence type="evidence at transcript level"/>
<evidence type="ECO:0000313" key="6">
    <source>
        <dbReference type="EMBL" id="LAC22820.1"/>
    </source>
</evidence>
<dbReference type="Gene3D" id="3.40.630.30">
    <property type="match status" value="1"/>
</dbReference>